<dbReference type="OrthoDB" id="443682at2759"/>
<name>A0A0J0XI93_9TREE</name>
<feature type="region of interest" description="Disordered" evidence="1">
    <location>
        <begin position="340"/>
        <end position="472"/>
    </location>
</feature>
<evidence type="ECO:0008006" key="4">
    <source>
        <dbReference type="Google" id="ProtNLM"/>
    </source>
</evidence>
<dbReference type="SUPFAM" id="SSF54001">
    <property type="entry name" value="Cysteine proteinases"/>
    <property type="match status" value="1"/>
</dbReference>
<organism evidence="2 3">
    <name type="scientific">Cutaneotrichosporon oleaginosum</name>
    <dbReference type="NCBI Taxonomy" id="879819"/>
    <lineage>
        <taxon>Eukaryota</taxon>
        <taxon>Fungi</taxon>
        <taxon>Dikarya</taxon>
        <taxon>Basidiomycota</taxon>
        <taxon>Agaricomycotina</taxon>
        <taxon>Tremellomycetes</taxon>
        <taxon>Trichosporonales</taxon>
        <taxon>Trichosporonaceae</taxon>
        <taxon>Cutaneotrichosporon</taxon>
    </lineage>
</organism>
<dbReference type="AlphaFoldDB" id="A0A0J0XI93"/>
<feature type="compositionally biased region" description="Polar residues" evidence="1">
    <location>
        <begin position="416"/>
        <end position="431"/>
    </location>
</feature>
<dbReference type="RefSeq" id="XP_018277223.1">
    <property type="nucleotide sequence ID" value="XM_018423751.1"/>
</dbReference>
<dbReference type="GeneID" id="28984354"/>
<keyword evidence="3" id="KW-1185">Reference proteome</keyword>
<protein>
    <recommendedName>
        <fullName evidence="4">Peptidase C19 ubiquitin carboxyl-terminal hydrolase domain-containing protein</fullName>
    </recommendedName>
</protein>
<proteinExistence type="predicted"/>
<accession>A0A0J0XI93</accession>
<dbReference type="EMBL" id="KQ087229">
    <property type="protein sequence ID" value="KLT40732.1"/>
    <property type="molecule type" value="Genomic_DNA"/>
</dbReference>
<dbReference type="InterPro" id="IPR038765">
    <property type="entry name" value="Papain-like_cys_pep_sf"/>
</dbReference>
<evidence type="ECO:0000256" key="1">
    <source>
        <dbReference type="SAM" id="MobiDB-lite"/>
    </source>
</evidence>
<dbReference type="Gene3D" id="3.90.70.10">
    <property type="entry name" value="Cysteine proteinases"/>
    <property type="match status" value="1"/>
</dbReference>
<feature type="compositionally biased region" description="Basic and acidic residues" evidence="1">
    <location>
        <begin position="443"/>
        <end position="456"/>
    </location>
</feature>
<evidence type="ECO:0000313" key="3">
    <source>
        <dbReference type="Proteomes" id="UP000053611"/>
    </source>
</evidence>
<gene>
    <name evidence="2" type="ORF">CC85DRAFT_287130</name>
</gene>
<dbReference type="STRING" id="879819.A0A0J0XI93"/>
<reference evidence="2 3" key="1">
    <citation type="submission" date="2015-03" db="EMBL/GenBank/DDBJ databases">
        <title>Genomics and transcriptomics of the oil-accumulating basidiomycete yeast T. oleaginosus allow insights into substrate utilization and the diverse evolutionary trajectories of mating systems in fungi.</title>
        <authorList>
            <consortium name="DOE Joint Genome Institute"/>
            <person name="Kourist R."/>
            <person name="Kracht O."/>
            <person name="Bracharz F."/>
            <person name="Lipzen A."/>
            <person name="Nolan M."/>
            <person name="Ohm R."/>
            <person name="Grigoriev I."/>
            <person name="Sun S."/>
            <person name="Heitman J."/>
            <person name="Bruck T."/>
            <person name="Nowrousian M."/>
        </authorList>
    </citation>
    <scope>NUCLEOTIDE SEQUENCE [LARGE SCALE GENOMIC DNA]</scope>
    <source>
        <strain evidence="2 3">IBC0246</strain>
    </source>
</reference>
<sequence length="472" mass="53486">MQSLHSHPNNYQRIDHEIEALNSETGVSSDVCLPPFGVLIDNWIVHLPQHLREVVESRVALLQSNPDHELRGTLSNLKFHDLLRCPEQLLTTVLQSRPSARQTHVTIQRTLSEPADIHGNLAQIIWNNDGSSEAILSMADVVFVAMRRVAGVGTNKWQFDEEVILDRYMADNIAWATQLRAQEHLVKTDQQRLQDQIDALSTFRGQSLPDALAALVKELEHDSERDGRADIKHELERVAEVIGTKLNTLKSQAEEMQTNINEGLFATDDEERCQHRYGLRAVLWHDGFSPPVSRLYSYVHWKANWWKIEDLSITKVDFETIQNDNTGAFTDGGPYLLIYSRLGPRPHGHSREEQQAAEEDNMDIESTAGSTDTLPTARRMERQPDLLMENDEGIRLDGDSALAESKPRPQLPRRPSSISAAAQVPLSPTSHQEVDMRDDECPEDHHALTVDDKNEWEVVEDEEHPRPVHAAT</sequence>
<dbReference type="Proteomes" id="UP000053611">
    <property type="component" value="Unassembled WGS sequence"/>
</dbReference>
<evidence type="ECO:0000313" key="2">
    <source>
        <dbReference type="EMBL" id="KLT40732.1"/>
    </source>
</evidence>